<dbReference type="Gene3D" id="2.40.40.20">
    <property type="match status" value="1"/>
</dbReference>
<comment type="similarity">
    <text evidence="1 6">Belongs to the RNA polymerase beta' chain family.</text>
</comment>
<protein>
    <recommendedName>
        <fullName evidence="6">DNA-directed RNA polymerase subunit</fullName>
        <ecNumber evidence="6">2.7.7.6</ecNumber>
    </recommendedName>
</protein>
<accession>A0A819YG84</accession>
<dbReference type="GO" id="GO:0006351">
    <property type="term" value="P:DNA-templated transcription"/>
    <property type="evidence" value="ECO:0007669"/>
    <property type="project" value="InterPro"/>
</dbReference>
<dbReference type="SUPFAM" id="SSF64484">
    <property type="entry name" value="beta and beta-prime subunits of DNA dependent RNA-polymerase"/>
    <property type="match status" value="1"/>
</dbReference>
<dbReference type="EMBL" id="CAJOBD010010865">
    <property type="protein sequence ID" value="CAF4159137.1"/>
    <property type="molecule type" value="Genomic_DNA"/>
</dbReference>
<dbReference type="GO" id="GO:0003899">
    <property type="term" value="F:DNA-directed RNA polymerase activity"/>
    <property type="evidence" value="ECO:0007669"/>
    <property type="project" value="UniProtKB-EC"/>
</dbReference>
<evidence type="ECO:0000256" key="6">
    <source>
        <dbReference type="RuleBase" id="RU004279"/>
    </source>
</evidence>
<dbReference type="EMBL" id="CAJNOT010006567">
    <property type="protein sequence ID" value="CAF1491913.1"/>
    <property type="molecule type" value="Genomic_DNA"/>
</dbReference>
<dbReference type="Pfam" id="PF00623">
    <property type="entry name" value="RNA_pol_Rpb1_2"/>
    <property type="match status" value="1"/>
</dbReference>
<evidence type="ECO:0000259" key="7">
    <source>
        <dbReference type="SMART" id="SM00663"/>
    </source>
</evidence>
<organism evidence="9 10">
    <name type="scientific">Rotaria sordida</name>
    <dbReference type="NCBI Taxonomy" id="392033"/>
    <lineage>
        <taxon>Eukaryota</taxon>
        <taxon>Metazoa</taxon>
        <taxon>Spiralia</taxon>
        <taxon>Gnathifera</taxon>
        <taxon>Rotifera</taxon>
        <taxon>Eurotatoria</taxon>
        <taxon>Bdelloidea</taxon>
        <taxon>Philodinida</taxon>
        <taxon>Philodinidae</taxon>
        <taxon>Rotaria</taxon>
    </lineage>
</organism>
<evidence type="ECO:0000256" key="4">
    <source>
        <dbReference type="ARBA" id="ARBA00022695"/>
    </source>
</evidence>
<dbReference type="Gene3D" id="4.10.860.120">
    <property type="entry name" value="RNA polymerase II, clamp domain"/>
    <property type="match status" value="1"/>
</dbReference>
<evidence type="ECO:0000256" key="3">
    <source>
        <dbReference type="ARBA" id="ARBA00022679"/>
    </source>
</evidence>
<comment type="function">
    <text evidence="6">DNA-dependent RNA polymerase catalyzes the transcription of DNA into RNA using the four ribonucleoside triphosphates as substrates.</text>
</comment>
<dbReference type="AlphaFoldDB" id="A0A819YG84"/>
<sequence>MAYLNSQIVDSIAPYRNVSRVQFGILSPDEIRRMSVTNPPIEYPDLYEEGKAKIQGLMDPRQGPRDQNSKCHTCAGSYIECPGHFGHIELVRPLYNVAFLSKVLKILRCVCFHCSKLLVNPNDPKIIDIIKKTKGQYRRRLAYIVDACKGQEICQGAKNVDQVTINYSDGCERKQPIYRRSGLELVIEWKQTLNENEETKSKLSAARVLKIFQKISDPICEILGMNPQQTRPDWMILTVLPVPPMCVRPSILSFDNVTHCHDDLTYNLANIIKANIILHEDEQHGEASHIIEKDLQHLQYHCATLIDNNMPRIPKSCQKSGRPLKSIKERLEGKEGRIRGNLMSKRVDFCARTVITPDPNLSIDQVGVPRTIARNLTVPEIVTPFNIKWLQELICHNAAKHIILDTGAIIDLRFHSKPPDLHLQSGYIVERFMMDNDLVVLNRQPTLHKMSMMAHRVKILPWSTFRLNLSLTTPYNASFDGDEMNLHLPQSIEAKAELSELMMTSRLIITPKSHRPVMSIVQDTLTAVWKMTKRDVFIEKSDFMNLLMHLPSWDGRIPQAAILKPKPLWTGKQLFSLILPREVNCIRTNSQHPYDEDSGPHKWISPGDTKVLIEHGRLLSGILCKKTLGTSAGSLAHIVFMECGHHIAGQLYYHIQLFVN</sequence>
<evidence type="ECO:0000256" key="1">
    <source>
        <dbReference type="ARBA" id="ARBA00006460"/>
    </source>
</evidence>
<evidence type="ECO:0000256" key="5">
    <source>
        <dbReference type="ARBA" id="ARBA00023163"/>
    </source>
</evidence>
<dbReference type="SMART" id="SM00663">
    <property type="entry name" value="RPOLA_N"/>
    <property type="match status" value="1"/>
</dbReference>
<dbReference type="InterPro" id="IPR006592">
    <property type="entry name" value="RNA_pol_N"/>
</dbReference>
<dbReference type="FunFam" id="2.40.40.20:FF:000019">
    <property type="entry name" value="DNA-directed RNA polymerase II subunit RPB1"/>
    <property type="match status" value="1"/>
</dbReference>
<keyword evidence="5 6" id="KW-0804">Transcription</keyword>
<dbReference type="Gene3D" id="3.30.1490.180">
    <property type="entry name" value="RNA polymerase ii"/>
    <property type="match status" value="1"/>
</dbReference>
<name>A0A819YG84_9BILA</name>
<dbReference type="FunFam" id="1.10.274.100:FF:000001">
    <property type="entry name" value="DNA-directed RNA polymerase subunit"/>
    <property type="match status" value="1"/>
</dbReference>
<dbReference type="Pfam" id="PF04983">
    <property type="entry name" value="RNA_pol_Rpb1_3"/>
    <property type="match status" value="1"/>
</dbReference>
<dbReference type="Proteomes" id="UP000663864">
    <property type="component" value="Unassembled WGS sequence"/>
</dbReference>
<evidence type="ECO:0000313" key="8">
    <source>
        <dbReference type="EMBL" id="CAF1491913.1"/>
    </source>
</evidence>
<dbReference type="InterPro" id="IPR044893">
    <property type="entry name" value="RNA_pol_Rpb1_clamp_domain"/>
</dbReference>
<evidence type="ECO:0000313" key="9">
    <source>
        <dbReference type="EMBL" id="CAF4159137.1"/>
    </source>
</evidence>
<feature type="non-terminal residue" evidence="9">
    <location>
        <position position="1"/>
    </location>
</feature>
<dbReference type="Pfam" id="PF04997">
    <property type="entry name" value="RNA_pol_Rpb1_1"/>
    <property type="match status" value="1"/>
</dbReference>
<dbReference type="InterPro" id="IPR007066">
    <property type="entry name" value="RNA_pol_Rpb1_3"/>
</dbReference>
<feature type="domain" description="RNA polymerase N-terminal" evidence="7">
    <location>
        <begin position="233"/>
        <end position="532"/>
    </location>
</feature>
<dbReference type="InterPro" id="IPR042102">
    <property type="entry name" value="RNA_pol_Rpb1_3_sf"/>
</dbReference>
<dbReference type="Gene3D" id="1.10.274.100">
    <property type="entry name" value="RNA polymerase Rpb1, domain 3"/>
    <property type="match status" value="1"/>
</dbReference>
<reference evidence="9" key="1">
    <citation type="submission" date="2021-02" db="EMBL/GenBank/DDBJ databases">
        <authorList>
            <person name="Nowell W R."/>
        </authorList>
    </citation>
    <scope>NUCLEOTIDE SEQUENCE</scope>
</reference>
<keyword evidence="3 6" id="KW-0808">Transferase</keyword>
<proteinExistence type="inferred from homology"/>
<comment type="catalytic activity">
    <reaction evidence="6">
        <text>RNA(n) + a ribonucleoside 5'-triphosphate = RNA(n+1) + diphosphate</text>
        <dbReference type="Rhea" id="RHEA:21248"/>
        <dbReference type="Rhea" id="RHEA-COMP:14527"/>
        <dbReference type="Rhea" id="RHEA-COMP:17342"/>
        <dbReference type="ChEBI" id="CHEBI:33019"/>
        <dbReference type="ChEBI" id="CHEBI:61557"/>
        <dbReference type="ChEBI" id="CHEBI:140395"/>
        <dbReference type="EC" id="2.7.7.6"/>
    </reaction>
</comment>
<evidence type="ECO:0000256" key="2">
    <source>
        <dbReference type="ARBA" id="ARBA00022478"/>
    </source>
</evidence>
<dbReference type="GO" id="GO:0005665">
    <property type="term" value="C:RNA polymerase II, core complex"/>
    <property type="evidence" value="ECO:0007669"/>
    <property type="project" value="TreeGrafter"/>
</dbReference>
<dbReference type="PANTHER" id="PTHR19376">
    <property type="entry name" value="DNA-DIRECTED RNA POLYMERASE"/>
    <property type="match status" value="1"/>
</dbReference>
<gene>
    <name evidence="9" type="ORF">JBS370_LOCUS34400</name>
    <name evidence="8" type="ORF">ZHD862_LOCUS37050</name>
</gene>
<dbReference type="EC" id="2.7.7.6" evidence="6"/>
<keyword evidence="2 6" id="KW-0240">DNA-directed RNA polymerase</keyword>
<dbReference type="InterPro" id="IPR007080">
    <property type="entry name" value="RNA_pol_Rpb1_1"/>
</dbReference>
<dbReference type="PANTHER" id="PTHR19376:SF37">
    <property type="entry name" value="DNA-DIRECTED RNA POLYMERASE II SUBUNIT RPB1"/>
    <property type="match status" value="1"/>
</dbReference>
<dbReference type="GO" id="GO:0003677">
    <property type="term" value="F:DNA binding"/>
    <property type="evidence" value="ECO:0007669"/>
    <property type="project" value="InterPro"/>
</dbReference>
<evidence type="ECO:0000313" key="10">
    <source>
        <dbReference type="Proteomes" id="UP000663836"/>
    </source>
</evidence>
<comment type="caution">
    <text evidence="9">The sequence shown here is derived from an EMBL/GenBank/DDBJ whole genome shotgun (WGS) entry which is preliminary data.</text>
</comment>
<dbReference type="InterPro" id="IPR000722">
    <property type="entry name" value="RNA_pol_asu"/>
</dbReference>
<dbReference type="FunFam" id="4.10.860.120:FF:000005">
    <property type="entry name" value="DNA-directed RNA polymerase subunit"/>
    <property type="match status" value="1"/>
</dbReference>
<keyword evidence="4 6" id="KW-0548">Nucleotidyltransferase</keyword>
<dbReference type="InterPro" id="IPR045867">
    <property type="entry name" value="DNA-dir_RpoC_beta_prime"/>
</dbReference>
<dbReference type="Proteomes" id="UP000663836">
    <property type="component" value="Unassembled WGS sequence"/>
</dbReference>